<dbReference type="EMBL" id="JAGEUA010000002">
    <property type="protein sequence ID" value="KAL1005429.1"/>
    <property type="molecule type" value="Genomic_DNA"/>
</dbReference>
<sequence length="284" mass="32189">MWESHHNTESTMKKLMNVSLSLLCATVCEGSEVTTKRAQEGENFTIECPYGNGWETYIKYFYKRNWPNWVVVIQSQQQQHPAWIYNGRYSLYDDRERRVFTVIITNTTLEDTDTYSCFIDGWTTNYQSKVHLIVDRAPSPTEHDPVSTSPLVLTNITMETDTTPGGLVYSGVGLVLVLLILGLLIFIFFKQKRDRTKRSTVLKPSTRTFVPDSTTTNQDPHTGTIPNPIYSAETNQNSDVAHDITTGFCTSSNQHPDELYCNVGSSIEDQVCVISAAVYINFIK</sequence>
<accession>A0ABD0X8W3</accession>
<evidence type="ECO:0000313" key="7">
    <source>
        <dbReference type="EMBL" id="KAL1005429.1"/>
    </source>
</evidence>
<dbReference type="InterPro" id="IPR050671">
    <property type="entry name" value="CD300_family_receptors"/>
</dbReference>
<keyword evidence="4" id="KW-1133">Transmembrane helix</keyword>
<dbReference type="PROSITE" id="PS50835">
    <property type="entry name" value="IG_LIKE"/>
    <property type="match status" value="1"/>
</dbReference>
<name>A0ABD0X8W3_UMBPY</name>
<organism evidence="7 8">
    <name type="scientific">Umbra pygmaea</name>
    <name type="common">Eastern mudminnow</name>
    <dbReference type="NCBI Taxonomy" id="75934"/>
    <lineage>
        <taxon>Eukaryota</taxon>
        <taxon>Metazoa</taxon>
        <taxon>Chordata</taxon>
        <taxon>Craniata</taxon>
        <taxon>Vertebrata</taxon>
        <taxon>Euteleostomi</taxon>
        <taxon>Actinopterygii</taxon>
        <taxon>Neopterygii</taxon>
        <taxon>Teleostei</taxon>
        <taxon>Protacanthopterygii</taxon>
        <taxon>Esociformes</taxon>
        <taxon>Umbridae</taxon>
        <taxon>Umbra</taxon>
    </lineage>
</organism>
<dbReference type="SUPFAM" id="SSF48726">
    <property type="entry name" value="Immunoglobulin"/>
    <property type="match status" value="1"/>
</dbReference>
<evidence type="ECO:0000256" key="5">
    <source>
        <dbReference type="SAM" id="SignalP"/>
    </source>
</evidence>
<gene>
    <name evidence="7" type="ORF">UPYG_G00059030</name>
</gene>
<dbReference type="InterPro" id="IPR013106">
    <property type="entry name" value="Ig_V-set"/>
</dbReference>
<feature type="domain" description="Ig-like" evidence="6">
    <location>
        <begin position="31"/>
        <end position="117"/>
    </location>
</feature>
<reference evidence="7 8" key="1">
    <citation type="submission" date="2024-06" db="EMBL/GenBank/DDBJ databases">
        <authorList>
            <person name="Pan Q."/>
            <person name="Wen M."/>
            <person name="Jouanno E."/>
            <person name="Zahm M."/>
            <person name="Klopp C."/>
            <person name="Cabau C."/>
            <person name="Louis A."/>
            <person name="Berthelot C."/>
            <person name="Parey E."/>
            <person name="Roest Crollius H."/>
            <person name="Montfort J."/>
            <person name="Robinson-Rechavi M."/>
            <person name="Bouchez O."/>
            <person name="Lampietro C."/>
            <person name="Lopez Roques C."/>
            <person name="Donnadieu C."/>
            <person name="Postlethwait J."/>
            <person name="Bobe J."/>
            <person name="Verreycken H."/>
            <person name="Guiguen Y."/>
        </authorList>
    </citation>
    <scope>NUCLEOTIDE SEQUENCE [LARGE SCALE GENOMIC DNA]</scope>
    <source>
        <strain evidence="7">Up_M1</strain>
        <tissue evidence="7">Testis</tissue>
    </source>
</reference>
<dbReference type="AlphaFoldDB" id="A0ABD0X8W3"/>
<dbReference type="Pfam" id="PF07686">
    <property type="entry name" value="V-set"/>
    <property type="match status" value="1"/>
</dbReference>
<evidence type="ECO:0000313" key="8">
    <source>
        <dbReference type="Proteomes" id="UP001557470"/>
    </source>
</evidence>
<evidence type="ECO:0000259" key="6">
    <source>
        <dbReference type="PROSITE" id="PS50835"/>
    </source>
</evidence>
<comment type="subcellular location">
    <subcellularLocation>
        <location evidence="1">Membrane</location>
    </subcellularLocation>
</comment>
<keyword evidence="8" id="KW-1185">Reference proteome</keyword>
<dbReference type="SMART" id="SM00409">
    <property type="entry name" value="IG"/>
    <property type="match status" value="1"/>
</dbReference>
<keyword evidence="3 4" id="KW-0472">Membrane</keyword>
<proteinExistence type="predicted"/>
<dbReference type="GO" id="GO:0016020">
    <property type="term" value="C:membrane"/>
    <property type="evidence" value="ECO:0007669"/>
    <property type="project" value="UniProtKB-SubCell"/>
</dbReference>
<evidence type="ECO:0000256" key="1">
    <source>
        <dbReference type="ARBA" id="ARBA00004370"/>
    </source>
</evidence>
<dbReference type="InterPro" id="IPR007110">
    <property type="entry name" value="Ig-like_dom"/>
</dbReference>
<feature type="transmembrane region" description="Helical" evidence="4">
    <location>
        <begin position="167"/>
        <end position="189"/>
    </location>
</feature>
<dbReference type="InterPro" id="IPR003599">
    <property type="entry name" value="Ig_sub"/>
</dbReference>
<dbReference type="InterPro" id="IPR036179">
    <property type="entry name" value="Ig-like_dom_sf"/>
</dbReference>
<dbReference type="Proteomes" id="UP001557470">
    <property type="component" value="Unassembled WGS sequence"/>
</dbReference>
<feature type="chain" id="PRO_5044829523" description="Ig-like domain-containing protein" evidence="5">
    <location>
        <begin position="31"/>
        <end position="284"/>
    </location>
</feature>
<evidence type="ECO:0000256" key="4">
    <source>
        <dbReference type="SAM" id="Phobius"/>
    </source>
</evidence>
<keyword evidence="5" id="KW-0732">Signal</keyword>
<dbReference type="PANTHER" id="PTHR11860:SF118">
    <property type="entry name" value="CMRF35-LIKE MOLECULE 3-RELATED"/>
    <property type="match status" value="1"/>
</dbReference>
<evidence type="ECO:0000256" key="2">
    <source>
        <dbReference type="ARBA" id="ARBA00022692"/>
    </source>
</evidence>
<dbReference type="InterPro" id="IPR013783">
    <property type="entry name" value="Ig-like_fold"/>
</dbReference>
<dbReference type="Gene3D" id="2.60.40.10">
    <property type="entry name" value="Immunoglobulins"/>
    <property type="match status" value="1"/>
</dbReference>
<evidence type="ECO:0000256" key="3">
    <source>
        <dbReference type="ARBA" id="ARBA00023136"/>
    </source>
</evidence>
<comment type="caution">
    <text evidence="7">The sequence shown here is derived from an EMBL/GenBank/DDBJ whole genome shotgun (WGS) entry which is preliminary data.</text>
</comment>
<feature type="signal peptide" evidence="5">
    <location>
        <begin position="1"/>
        <end position="30"/>
    </location>
</feature>
<protein>
    <recommendedName>
        <fullName evidence="6">Ig-like domain-containing protein</fullName>
    </recommendedName>
</protein>
<keyword evidence="2 4" id="KW-0812">Transmembrane</keyword>
<dbReference type="PANTHER" id="PTHR11860">
    <property type="entry name" value="POLYMERIC-IMMUNOGLOBULIN RECEPTOR"/>
    <property type="match status" value="1"/>
</dbReference>